<proteinExistence type="predicted"/>
<accession>A0ACC2RGN4</accession>
<evidence type="ECO:0000313" key="1">
    <source>
        <dbReference type="EMBL" id="KAJ9049258.1"/>
    </source>
</evidence>
<gene>
    <name evidence="1" type="ORF">DSO57_1026583</name>
</gene>
<protein>
    <submittedName>
        <fullName evidence="1">Uncharacterized protein</fullName>
    </submittedName>
</protein>
<dbReference type="Proteomes" id="UP001165960">
    <property type="component" value="Unassembled WGS sequence"/>
</dbReference>
<reference evidence="1" key="1">
    <citation type="submission" date="2022-04" db="EMBL/GenBank/DDBJ databases">
        <title>Genome of the entomopathogenic fungus Entomophthora muscae.</title>
        <authorList>
            <person name="Elya C."/>
            <person name="Lovett B.R."/>
            <person name="Lee E."/>
            <person name="Macias A.M."/>
            <person name="Hajek A.E."/>
            <person name="De Bivort B.L."/>
            <person name="Kasson M.T."/>
            <person name="De Fine Licht H.H."/>
            <person name="Stajich J.E."/>
        </authorList>
    </citation>
    <scope>NUCLEOTIDE SEQUENCE</scope>
    <source>
        <strain evidence="1">Berkeley</strain>
    </source>
</reference>
<organism evidence="1 2">
    <name type="scientific">Entomophthora muscae</name>
    <dbReference type="NCBI Taxonomy" id="34485"/>
    <lineage>
        <taxon>Eukaryota</taxon>
        <taxon>Fungi</taxon>
        <taxon>Fungi incertae sedis</taxon>
        <taxon>Zoopagomycota</taxon>
        <taxon>Entomophthoromycotina</taxon>
        <taxon>Entomophthoromycetes</taxon>
        <taxon>Entomophthorales</taxon>
        <taxon>Entomophthoraceae</taxon>
        <taxon>Entomophthora</taxon>
    </lineage>
</organism>
<keyword evidence="2" id="KW-1185">Reference proteome</keyword>
<evidence type="ECO:0000313" key="2">
    <source>
        <dbReference type="Proteomes" id="UP001165960"/>
    </source>
</evidence>
<name>A0ACC2RGN4_9FUNG</name>
<sequence length="83" mass="9462">MIAAFYTYQFCTCCTIAHNEPRPESHPSTVQVQNFNISTSNQNAYTPTSFPDLPKMDLSSFKKGMVMINALFRAHPESYYDNT</sequence>
<dbReference type="EMBL" id="QTSX02007256">
    <property type="protein sequence ID" value="KAJ9049258.1"/>
    <property type="molecule type" value="Genomic_DNA"/>
</dbReference>
<comment type="caution">
    <text evidence="1">The sequence shown here is derived from an EMBL/GenBank/DDBJ whole genome shotgun (WGS) entry which is preliminary data.</text>
</comment>